<evidence type="ECO:0000313" key="3">
    <source>
        <dbReference type="Proteomes" id="UP000467105"/>
    </source>
</evidence>
<sequence length="103" mass="11418">MYFELRSQFAEIDRSEHRAAHRFHGMGREREPGVNPGLSRSGIRERPPSSALGTAKPADPGKRRPVDAPKAVRARESEDLLAVPDTPCPAAHRPADWADVRVQ</sequence>
<dbReference type="Proteomes" id="UP000467105">
    <property type="component" value="Chromosome"/>
</dbReference>
<proteinExistence type="predicted"/>
<gene>
    <name evidence="2" type="ORF">MPRM_40090</name>
</gene>
<dbReference type="AlphaFoldDB" id="A0A7I7YXY2"/>
<reference evidence="2 3" key="1">
    <citation type="journal article" date="2019" name="Emerg. Microbes Infect.">
        <title>Comprehensive subspecies identification of 175 nontuberculous mycobacteria species based on 7547 genomic profiles.</title>
        <authorList>
            <person name="Matsumoto Y."/>
            <person name="Kinjo T."/>
            <person name="Motooka D."/>
            <person name="Nabeya D."/>
            <person name="Jung N."/>
            <person name="Uechi K."/>
            <person name="Horii T."/>
            <person name="Iida T."/>
            <person name="Fujita J."/>
            <person name="Nakamura S."/>
        </authorList>
    </citation>
    <scope>NUCLEOTIDE SEQUENCE [LARGE SCALE GENOMIC DNA]</scope>
    <source>
        <strain evidence="2 3">JCM 14742</strain>
    </source>
</reference>
<organism evidence="2 3">
    <name type="scientific">Mycobacterium parmense</name>
    <dbReference type="NCBI Taxonomy" id="185642"/>
    <lineage>
        <taxon>Bacteria</taxon>
        <taxon>Bacillati</taxon>
        <taxon>Actinomycetota</taxon>
        <taxon>Actinomycetes</taxon>
        <taxon>Mycobacteriales</taxon>
        <taxon>Mycobacteriaceae</taxon>
        <taxon>Mycobacterium</taxon>
        <taxon>Mycobacterium simiae complex</taxon>
    </lineage>
</organism>
<dbReference type="EMBL" id="AP022614">
    <property type="protein sequence ID" value="BBZ46728.1"/>
    <property type="molecule type" value="Genomic_DNA"/>
</dbReference>
<feature type="compositionally biased region" description="Basic and acidic residues" evidence="1">
    <location>
        <begin position="93"/>
        <end position="103"/>
    </location>
</feature>
<evidence type="ECO:0000256" key="1">
    <source>
        <dbReference type="SAM" id="MobiDB-lite"/>
    </source>
</evidence>
<evidence type="ECO:0000313" key="2">
    <source>
        <dbReference type="EMBL" id="BBZ46728.1"/>
    </source>
</evidence>
<keyword evidence="3" id="KW-1185">Reference proteome</keyword>
<name>A0A7I7YXY2_9MYCO</name>
<accession>A0A7I7YXY2</accession>
<feature type="region of interest" description="Disordered" evidence="1">
    <location>
        <begin position="23"/>
        <end position="103"/>
    </location>
</feature>
<protein>
    <submittedName>
        <fullName evidence="2">Uncharacterized protein</fullName>
    </submittedName>
</protein>